<proteinExistence type="predicted"/>
<name>A0A917XRT0_9ACTN</name>
<gene>
    <name evidence="2" type="ORF">GCM10011579_006410</name>
</gene>
<dbReference type="SUPFAM" id="SSF48371">
    <property type="entry name" value="ARM repeat"/>
    <property type="match status" value="1"/>
</dbReference>
<sequence length="1135" mass="123714">MAEYEASQTPQPQSREPRTPPAPLTAAWLRAHFDPLPFPARMSALARYARTLTPHAYESLHRALDAGDSSERHTALFLAVVRRDLDRVTDALADSLLSRRARSAALRLPIPEHALERLALSDVRATRHDTYRLLRLSRRRTLAAELLPQVYERYGDREAARLLSACPAETVLEWLPRLDVPLGALNSLARTTPRAVAEYVAARREERTPHDAHRIMCHFRAVASVAAQRDPHAALILLERAPDLLTPPAVLAALRLPAEALAVLHAARPLSDGRPREHLIPAGPLSPSHRRALEERPVEDLVALAEHCPSTGSRERGPGRREVVADGLLRLLPHAERLRIVESRTVGRGRMRGVTLNTLAALAPADRANLLGPWLERHGRPSWSTARLAAALPLAQGEPLLRELAANHRVHHRAQAWPALLACAELEGDRDQFARIAGDCERAWHDQDVVRCAALQQLAGAAPHLLTALPERVLRDAVLTTVQSRDSTAATLSAAERLLRRIAERAAATGRHARTAYAIELLGQVVSAPRHTGPVVPLNIGEEATRTLWSAMAPTALQRPELGTVLAELLGHHLTALPDLDDHVRRTALEVDDPELAARAAAAWVRPPQSREHRCAELIGLDATFATVPVVLRTIAARRTDLLDPVLTAAREGFSGRVRPRATSWAPRLHPGVVRRWLPQQQEQWEEHHARVAADEAAPLRTRADAATLLREPGRLTALADSAPQPVAAAALTALGEDPPAESSAVLRDILLRHAAAGGVRGRAAMTSLRRLLERLPDREAVPLLAPVASSTRAPVGARKEAVRALGALFGEDAFEALVVAWDVPGQHPDVRAVLARCLLVGIDRPGVTRRLVEAAGEAVVRDAVVHPRVGAVPVSSREAYAAFLARLVEEGDDDTAVAACHALPAWLTPGATDAMRVLVEAFAAPDRRPTVWNVAARHLAGLPPGAATEAALRGAFDALRERAGSLDPQVRADALRRLHGCPDVLVPGYGGAHLREEVADTLVDTLEAVGLHADAARLSWNAAMADVRRGEYEEHRWERLLRLCETQPQRLRSLQYLSVDLDRARVPEALLAATRTLRTRQTPTSGRLALHLVGLGGRGTRWDDPWRAELDALRTHTDHDTAMAALLVDPDESR</sequence>
<evidence type="ECO:0000313" key="3">
    <source>
        <dbReference type="Proteomes" id="UP000600365"/>
    </source>
</evidence>
<dbReference type="Proteomes" id="UP000600365">
    <property type="component" value="Unassembled WGS sequence"/>
</dbReference>
<dbReference type="EMBL" id="BMMM01000001">
    <property type="protein sequence ID" value="GGN51017.1"/>
    <property type="molecule type" value="Genomic_DNA"/>
</dbReference>
<evidence type="ECO:0000256" key="1">
    <source>
        <dbReference type="SAM" id="MobiDB-lite"/>
    </source>
</evidence>
<reference evidence="2 3" key="1">
    <citation type="journal article" date="2014" name="Int. J. Syst. Evol. Microbiol.">
        <title>Complete genome sequence of Corynebacterium casei LMG S-19264T (=DSM 44701T), isolated from a smear-ripened cheese.</title>
        <authorList>
            <consortium name="US DOE Joint Genome Institute (JGI-PGF)"/>
            <person name="Walter F."/>
            <person name="Albersmeier A."/>
            <person name="Kalinowski J."/>
            <person name="Ruckert C."/>
        </authorList>
    </citation>
    <scope>NUCLEOTIDE SEQUENCE [LARGE SCALE GENOMIC DNA]</scope>
    <source>
        <strain evidence="2 3">CGMCC 4.7111</strain>
    </source>
</reference>
<comment type="caution">
    <text evidence="2">The sequence shown here is derived from an EMBL/GenBank/DDBJ whole genome shotgun (WGS) entry which is preliminary data.</text>
</comment>
<keyword evidence="3" id="KW-1185">Reference proteome</keyword>
<protein>
    <submittedName>
        <fullName evidence="2">Uncharacterized protein</fullName>
    </submittedName>
</protein>
<evidence type="ECO:0000313" key="2">
    <source>
        <dbReference type="EMBL" id="GGN51017.1"/>
    </source>
</evidence>
<dbReference type="AlphaFoldDB" id="A0A917XRT0"/>
<dbReference type="RefSeq" id="WP_189184243.1">
    <property type="nucleotide sequence ID" value="NZ_BMMM01000001.1"/>
</dbReference>
<feature type="region of interest" description="Disordered" evidence="1">
    <location>
        <begin position="1"/>
        <end position="22"/>
    </location>
</feature>
<accession>A0A917XRT0</accession>
<feature type="compositionally biased region" description="Polar residues" evidence="1">
    <location>
        <begin position="1"/>
        <end position="14"/>
    </location>
</feature>
<dbReference type="InterPro" id="IPR016024">
    <property type="entry name" value="ARM-type_fold"/>
</dbReference>
<organism evidence="2 3">
    <name type="scientific">Streptomyces albiflavescens</name>
    <dbReference type="NCBI Taxonomy" id="1623582"/>
    <lineage>
        <taxon>Bacteria</taxon>
        <taxon>Bacillati</taxon>
        <taxon>Actinomycetota</taxon>
        <taxon>Actinomycetes</taxon>
        <taxon>Kitasatosporales</taxon>
        <taxon>Streptomycetaceae</taxon>
        <taxon>Streptomyces</taxon>
    </lineage>
</organism>